<keyword evidence="1" id="KW-0175">Coiled coil</keyword>
<evidence type="ECO:0000313" key="2">
    <source>
        <dbReference type="EMBL" id="RZC50686.1"/>
    </source>
</evidence>
<dbReference type="AlphaFoldDB" id="A0A4Y7IRD0"/>
<feature type="coiled-coil region" evidence="1">
    <location>
        <begin position="42"/>
        <end position="69"/>
    </location>
</feature>
<protein>
    <submittedName>
        <fullName evidence="2">Uncharacterized protein</fullName>
    </submittedName>
</protein>
<dbReference type="Gramene" id="RZC50686">
    <property type="protein sequence ID" value="RZC50686"/>
    <property type="gene ID" value="C5167_019110"/>
</dbReference>
<sequence>MGKLRKWYHQRLLAELSEDDFDKELLRRKMCGERSSELLKELENILEAENELKLRFSELTKEAENLLASRIEVKLRRAALAREIRAAFQVHRAA</sequence>
<dbReference type="EMBL" id="CM010716">
    <property type="protein sequence ID" value="RZC50686.1"/>
    <property type="molecule type" value="Genomic_DNA"/>
</dbReference>
<gene>
    <name evidence="2" type="ORF">C5167_019110</name>
</gene>
<proteinExistence type="predicted"/>
<name>A0A4Y7IRD0_PAPSO</name>
<accession>A0A4Y7IRD0</accession>
<evidence type="ECO:0000256" key="1">
    <source>
        <dbReference type="SAM" id="Coils"/>
    </source>
</evidence>
<evidence type="ECO:0000313" key="3">
    <source>
        <dbReference type="Proteomes" id="UP000316621"/>
    </source>
</evidence>
<keyword evidence="3" id="KW-1185">Reference proteome</keyword>
<dbReference type="Proteomes" id="UP000316621">
    <property type="component" value="Chromosome 2"/>
</dbReference>
<reference evidence="2 3" key="1">
    <citation type="journal article" date="2018" name="Science">
        <title>The opium poppy genome and morphinan production.</title>
        <authorList>
            <person name="Guo L."/>
            <person name="Winzer T."/>
            <person name="Yang X."/>
            <person name="Li Y."/>
            <person name="Ning Z."/>
            <person name="He Z."/>
            <person name="Teodor R."/>
            <person name="Lu Y."/>
            <person name="Bowser T.A."/>
            <person name="Graham I.A."/>
            <person name="Ye K."/>
        </authorList>
    </citation>
    <scope>NUCLEOTIDE SEQUENCE [LARGE SCALE GENOMIC DNA]</scope>
    <source>
        <strain evidence="3">cv. HN1</strain>
        <tissue evidence="2">Leaves</tissue>
    </source>
</reference>
<organism evidence="2 3">
    <name type="scientific">Papaver somniferum</name>
    <name type="common">Opium poppy</name>
    <dbReference type="NCBI Taxonomy" id="3469"/>
    <lineage>
        <taxon>Eukaryota</taxon>
        <taxon>Viridiplantae</taxon>
        <taxon>Streptophyta</taxon>
        <taxon>Embryophyta</taxon>
        <taxon>Tracheophyta</taxon>
        <taxon>Spermatophyta</taxon>
        <taxon>Magnoliopsida</taxon>
        <taxon>Ranunculales</taxon>
        <taxon>Papaveraceae</taxon>
        <taxon>Papaveroideae</taxon>
        <taxon>Papaver</taxon>
    </lineage>
</organism>